<feature type="transmembrane region" description="Helical" evidence="6">
    <location>
        <begin position="207"/>
        <end position="225"/>
    </location>
</feature>
<evidence type="ECO:0000259" key="7">
    <source>
        <dbReference type="Pfam" id="PF14378"/>
    </source>
</evidence>
<feature type="region of interest" description="Disordered" evidence="5">
    <location>
        <begin position="252"/>
        <end position="271"/>
    </location>
</feature>
<evidence type="ECO:0000256" key="4">
    <source>
        <dbReference type="ARBA" id="ARBA00023136"/>
    </source>
</evidence>
<dbReference type="OrthoDB" id="17559at2759"/>
<evidence type="ECO:0000313" key="8">
    <source>
        <dbReference type="EMBL" id="ELR12771.1"/>
    </source>
</evidence>
<dbReference type="CDD" id="cd01610">
    <property type="entry name" value="PAP2_like"/>
    <property type="match status" value="1"/>
</dbReference>
<feature type="transmembrane region" description="Helical" evidence="6">
    <location>
        <begin position="361"/>
        <end position="380"/>
    </location>
</feature>
<organism evidence="8 9">
    <name type="scientific">Acanthamoeba castellanii (strain ATCC 30010 / Neff)</name>
    <dbReference type="NCBI Taxonomy" id="1257118"/>
    <lineage>
        <taxon>Eukaryota</taxon>
        <taxon>Amoebozoa</taxon>
        <taxon>Discosea</taxon>
        <taxon>Longamoebia</taxon>
        <taxon>Centramoebida</taxon>
        <taxon>Acanthamoebidae</taxon>
        <taxon>Acanthamoeba</taxon>
    </lineage>
</organism>
<dbReference type="Pfam" id="PF14378">
    <property type="entry name" value="PAP2_3"/>
    <property type="match status" value="1"/>
</dbReference>
<dbReference type="KEGG" id="acan:ACA1_093060"/>
<comment type="subcellular location">
    <subcellularLocation>
        <location evidence="1">Membrane</location>
        <topology evidence="1">Multi-pass membrane protein</topology>
    </subcellularLocation>
</comment>
<dbReference type="EMBL" id="KB008103">
    <property type="protein sequence ID" value="ELR12771.1"/>
    <property type="molecule type" value="Genomic_DNA"/>
</dbReference>
<feature type="transmembrane region" description="Helical" evidence="6">
    <location>
        <begin position="90"/>
        <end position="107"/>
    </location>
</feature>
<proteinExistence type="predicted"/>
<dbReference type="GeneID" id="14913386"/>
<keyword evidence="4 6" id="KW-0472">Membrane</keyword>
<keyword evidence="3 6" id="KW-1133">Transmembrane helix</keyword>
<evidence type="ECO:0000256" key="6">
    <source>
        <dbReference type="SAM" id="Phobius"/>
    </source>
</evidence>
<evidence type="ECO:0000313" key="9">
    <source>
        <dbReference type="Proteomes" id="UP000011083"/>
    </source>
</evidence>
<keyword evidence="2 6" id="KW-0812">Transmembrane</keyword>
<accession>L8GKP3</accession>
<dbReference type="VEuPathDB" id="AmoebaDB:ACA1_093060"/>
<feature type="transmembrane region" description="Helical" evidence="6">
    <location>
        <begin position="119"/>
        <end position="140"/>
    </location>
</feature>
<dbReference type="OMA" id="YLRYHYF"/>
<dbReference type="Gene3D" id="1.20.144.10">
    <property type="entry name" value="Phosphatidic acid phosphatase type 2/haloperoxidase"/>
    <property type="match status" value="1"/>
</dbReference>
<dbReference type="SUPFAM" id="SSF48317">
    <property type="entry name" value="Acid phosphatase/Vanadium-dependent haloperoxidase"/>
    <property type="match status" value="1"/>
</dbReference>
<dbReference type="PANTHER" id="PTHR31310">
    <property type="match status" value="1"/>
</dbReference>
<dbReference type="GO" id="GO:0016020">
    <property type="term" value="C:membrane"/>
    <property type="evidence" value="ECO:0007669"/>
    <property type="project" value="UniProtKB-SubCell"/>
</dbReference>
<evidence type="ECO:0000256" key="3">
    <source>
        <dbReference type="ARBA" id="ARBA00022989"/>
    </source>
</evidence>
<dbReference type="PANTHER" id="PTHR31310:SF7">
    <property type="entry name" value="PA-PHOSPHATASE RELATED-FAMILY PROTEIN DDB_G0268928"/>
    <property type="match status" value="1"/>
</dbReference>
<feature type="transmembrane region" description="Helical" evidence="6">
    <location>
        <begin position="387"/>
        <end position="407"/>
    </location>
</feature>
<feature type="domain" description="Inositolphosphotransferase Aur1/Ipt1" evidence="7">
    <location>
        <begin position="299"/>
        <end position="425"/>
    </location>
</feature>
<gene>
    <name evidence="8" type="ORF">ACA1_093060</name>
</gene>
<feature type="transmembrane region" description="Helical" evidence="6">
    <location>
        <begin position="302"/>
        <end position="323"/>
    </location>
</feature>
<dbReference type="Proteomes" id="UP000011083">
    <property type="component" value="Unassembled WGS sequence"/>
</dbReference>
<dbReference type="RefSeq" id="XP_004334784.1">
    <property type="nucleotide sequence ID" value="XM_004334736.1"/>
</dbReference>
<feature type="transmembrane region" description="Helical" evidence="6">
    <location>
        <begin position="413"/>
        <end position="432"/>
    </location>
</feature>
<dbReference type="InterPro" id="IPR026841">
    <property type="entry name" value="Aur1/Ipt1"/>
</dbReference>
<reference evidence="8 9" key="1">
    <citation type="journal article" date="2013" name="Genome Biol.">
        <title>Genome of Acanthamoeba castellanii highlights extensive lateral gene transfer and early evolution of tyrosine kinase signaling.</title>
        <authorList>
            <person name="Clarke M."/>
            <person name="Lohan A.J."/>
            <person name="Liu B."/>
            <person name="Lagkouvardos I."/>
            <person name="Roy S."/>
            <person name="Zafar N."/>
            <person name="Bertelli C."/>
            <person name="Schilde C."/>
            <person name="Kianianmomeni A."/>
            <person name="Burglin T.R."/>
            <person name="Frech C."/>
            <person name="Turcotte B."/>
            <person name="Kopec K.O."/>
            <person name="Synnott J.M."/>
            <person name="Choo C."/>
            <person name="Paponov I."/>
            <person name="Finkler A."/>
            <person name="Soon Heng Tan C."/>
            <person name="Hutchins A.P."/>
            <person name="Weinmeier T."/>
            <person name="Rattei T."/>
            <person name="Chu J.S."/>
            <person name="Gimenez G."/>
            <person name="Irimia M."/>
            <person name="Rigden D.J."/>
            <person name="Fitzpatrick D.A."/>
            <person name="Lorenzo-Morales J."/>
            <person name="Bateman A."/>
            <person name="Chiu C.H."/>
            <person name="Tang P."/>
            <person name="Hegemann P."/>
            <person name="Fromm H."/>
            <person name="Raoult D."/>
            <person name="Greub G."/>
            <person name="Miranda-Saavedra D."/>
            <person name="Chen N."/>
            <person name="Nash P."/>
            <person name="Ginger M.L."/>
            <person name="Horn M."/>
            <person name="Schaap P."/>
            <person name="Caler L."/>
            <person name="Loftus B."/>
        </authorList>
    </citation>
    <scope>NUCLEOTIDE SEQUENCE [LARGE SCALE GENOMIC DNA]</scope>
    <source>
        <strain evidence="8 9">Neff</strain>
    </source>
</reference>
<evidence type="ECO:0000256" key="1">
    <source>
        <dbReference type="ARBA" id="ARBA00004141"/>
    </source>
</evidence>
<keyword evidence="9" id="KW-1185">Reference proteome</keyword>
<sequence>MDHSSDARVRDFEEDLDDEIHLDNASINNDTVLSLPAAHKHLSSAPPRRSRDRKGCYSERFPDRRVIFLLTVMQLMGFTFLFLAGLVESVAITLVWGFLSLGLYLFIRWANHRGYNDTLSAAVARGLLMGALALAILFYYEGTHGTVHEMREREPNLKLYDDELLSMDRFMLGWLFPDGQLSLWADENRFIGPESLIGPLLTEILQIYYASVLIVYVGLWEYFICGFTGARTDSLEADVEAHNPHKYTEMQEMGSAEDGDEKDSPSFDGATTGAKGLAKTYRYRFWKWTFWFTHDAAVWRRLLMIILAILGAFLLNYLVSFMFPAVSPRVSLKHRFKNPLSGYWFSDIIRDTLSKTDEGTYGSFPSGHVALTWVPSIVALKLGYPKYGWSCLVAAVLITFSTLYLRYHYFTDVVFAIPLIVFGLYFGGIYTMTPYKRAARRAWHWLRPRLPCAFVQEWGRYHDDDLVFAGDKYDDDDYDDEVDDVHDFDANQAEETRR</sequence>
<feature type="transmembrane region" description="Helical" evidence="6">
    <location>
        <begin position="66"/>
        <end position="84"/>
    </location>
</feature>
<dbReference type="AlphaFoldDB" id="L8GKP3"/>
<dbReference type="InterPro" id="IPR052185">
    <property type="entry name" value="IPC_Synthase-Related"/>
</dbReference>
<name>L8GKP3_ACACF</name>
<evidence type="ECO:0000256" key="2">
    <source>
        <dbReference type="ARBA" id="ARBA00022692"/>
    </source>
</evidence>
<protein>
    <submittedName>
        <fullName evidence="8">PAP2 superfamily domain containing protein</fullName>
    </submittedName>
</protein>
<dbReference type="InterPro" id="IPR036938">
    <property type="entry name" value="PAP2/HPO_sf"/>
</dbReference>
<evidence type="ECO:0000256" key="5">
    <source>
        <dbReference type="SAM" id="MobiDB-lite"/>
    </source>
</evidence>